<evidence type="ECO:0000313" key="8">
    <source>
        <dbReference type="EMBL" id="KAK7466295.1"/>
    </source>
</evidence>
<dbReference type="Proteomes" id="UP001498398">
    <property type="component" value="Unassembled WGS sequence"/>
</dbReference>
<evidence type="ECO:0000256" key="7">
    <source>
        <dbReference type="SAM" id="MobiDB-lite"/>
    </source>
</evidence>
<dbReference type="InterPro" id="IPR042080">
    <property type="entry name" value="RNA_2'-PTrans_N"/>
</dbReference>
<dbReference type="SUPFAM" id="SSF56399">
    <property type="entry name" value="ADP-ribosylation"/>
    <property type="match status" value="1"/>
</dbReference>
<dbReference type="InterPro" id="IPR002745">
    <property type="entry name" value="Ptrans_KptA/Tpt1"/>
</dbReference>
<evidence type="ECO:0000256" key="1">
    <source>
        <dbReference type="ARBA" id="ARBA00003343"/>
    </source>
</evidence>
<comment type="function">
    <text evidence="1">Catalyzes the last step of tRNA splicing, the transfer of the splice junction 2'-phosphate from ligated tRNA to NAD to produce ADP-ribose 1''-2'' cyclic phosphate.</text>
</comment>
<evidence type="ECO:0000256" key="2">
    <source>
        <dbReference type="ARBA" id="ARBA00009836"/>
    </source>
</evidence>
<comment type="similarity">
    <text evidence="2">Belongs to the KptA/TPT1 family.</text>
</comment>
<dbReference type="PANTHER" id="PTHR12684:SF2">
    <property type="entry name" value="TRNA 2'-PHOSPHOTRANSFERASE 1"/>
    <property type="match status" value="1"/>
</dbReference>
<evidence type="ECO:0000256" key="6">
    <source>
        <dbReference type="ARBA" id="ARBA00047949"/>
    </source>
</evidence>
<gene>
    <name evidence="8" type="primary">TPT1_1</name>
    <name evidence="8" type="ORF">VKT23_005023</name>
</gene>
<keyword evidence="5" id="KW-0520">NAD</keyword>
<reference evidence="8 9" key="1">
    <citation type="submission" date="2024-01" db="EMBL/GenBank/DDBJ databases">
        <title>A draft genome for the cacao thread blight pathogen Marasmiellus scandens.</title>
        <authorList>
            <person name="Baruah I.K."/>
            <person name="Leung J."/>
            <person name="Bukari Y."/>
            <person name="Amoako-Attah I."/>
            <person name="Meinhardt L.W."/>
            <person name="Bailey B.A."/>
            <person name="Cohen S.P."/>
        </authorList>
    </citation>
    <scope>NUCLEOTIDE SEQUENCE [LARGE SCALE GENOMIC DNA]</scope>
    <source>
        <strain evidence="8 9">GH-19</strain>
    </source>
</reference>
<dbReference type="Gene3D" id="3.20.170.30">
    <property type="match status" value="1"/>
</dbReference>
<dbReference type="EMBL" id="JBANRG010000005">
    <property type="protein sequence ID" value="KAK7466295.1"/>
    <property type="molecule type" value="Genomic_DNA"/>
</dbReference>
<comment type="catalytic activity">
    <reaction evidence="6">
        <text>2'-phospho-[ligated tRNA] + NAD(+) = mature tRNA + ADP-alpha-D-ribose 1'',2''-cyclic phosphate + nicotinamide</text>
        <dbReference type="Rhea" id="RHEA:23324"/>
        <dbReference type="Rhea" id="RHEA-COMP:11106"/>
        <dbReference type="Rhea" id="RHEA-COMP:11107"/>
        <dbReference type="ChEBI" id="CHEBI:17154"/>
        <dbReference type="ChEBI" id="CHEBI:57540"/>
        <dbReference type="ChEBI" id="CHEBI:76596"/>
        <dbReference type="ChEBI" id="CHEBI:82883"/>
        <dbReference type="ChEBI" id="CHEBI:85027"/>
        <dbReference type="EC" id="2.7.1.160"/>
    </reaction>
</comment>
<evidence type="ECO:0000256" key="4">
    <source>
        <dbReference type="ARBA" id="ARBA00022679"/>
    </source>
</evidence>
<dbReference type="InterPro" id="IPR042081">
    <property type="entry name" value="RNA_2'-PTrans_C"/>
</dbReference>
<evidence type="ECO:0000256" key="3">
    <source>
        <dbReference type="ARBA" id="ARBA00012007"/>
    </source>
</evidence>
<dbReference type="GO" id="GO:0000215">
    <property type="term" value="F:tRNA 2'-phosphotransferase activity"/>
    <property type="evidence" value="ECO:0007669"/>
    <property type="project" value="UniProtKB-EC"/>
</dbReference>
<keyword evidence="4 8" id="KW-0808">Transferase</keyword>
<dbReference type="Gene3D" id="1.10.10.970">
    <property type="entry name" value="RNA 2'-phosphotransferase, Tpt1/KptA family, N-terminal domain"/>
    <property type="match status" value="1"/>
</dbReference>
<protein>
    <recommendedName>
        <fullName evidence="3">2'-phosphotransferase</fullName>
        <ecNumber evidence="3">2.7.1.160</ecNumber>
    </recommendedName>
</protein>
<dbReference type="PANTHER" id="PTHR12684">
    <property type="entry name" value="PUTATIVE PHOSPHOTRANSFERASE"/>
    <property type="match status" value="1"/>
</dbReference>
<proteinExistence type="inferred from homology"/>
<keyword evidence="9" id="KW-1185">Reference proteome</keyword>
<feature type="region of interest" description="Disordered" evidence="7">
    <location>
        <begin position="33"/>
        <end position="60"/>
    </location>
</feature>
<sequence>MLRVTAVRIRYSIVLPNLFIQTSGYLWSAMEKSSATKKNPKPQQNNQQRSSKLRGLPKDNPEVRLSKTLSWLLRHGAKSEGLAMREDGYVRVEDLLENPKIKTQSLDLAGLQKIVQADAKKRYELKQEEEGVWWIKANQGHSLKTVKLDLKPILSIDDIPSKIAVHGTTKQAWELISTQGLSKMTRNHIHLAQGVAGDNVISGMRQSSTILIYIDIPLALSSGIKFYLSENGVILSEGDERGFIKPEFFERVERRKGEAVEGWVRPSLGS</sequence>
<accession>A0ABR1JSW1</accession>
<name>A0ABR1JSW1_9AGAR</name>
<organism evidence="8 9">
    <name type="scientific">Marasmiellus scandens</name>
    <dbReference type="NCBI Taxonomy" id="2682957"/>
    <lineage>
        <taxon>Eukaryota</taxon>
        <taxon>Fungi</taxon>
        <taxon>Dikarya</taxon>
        <taxon>Basidiomycota</taxon>
        <taxon>Agaricomycotina</taxon>
        <taxon>Agaricomycetes</taxon>
        <taxon>Agaricomycetidae</taxon>
        <taxon>Agaricales</taxon>
        <taxon>Marasmiineae</taxon>
        <taxon>Omphalotaceae</taxon>
        <taxon>Marasmiellus</taxon>
    </lineage>
</organism>
<evidence type="ECO:0000313" key="9">
    <source>
        <dbReference type="Proteomes" id="UP001498398"/>
    </source>
</evidence>
<comment type="caution">
    <text evidence="8">The sequence shown here is derived from an EMBL/GenBank/DDBJ whole genome shotgun (WGS) entry which is preliminary data.</text>
</comment>
<dbReference type="Pfam" id="PF01885">
    <property type="entry name" value="PTS_2-RNA"/>
    <property type="match status" value="1"/>
</dbReference>
<evidence type="ECO:0000256" key="5">
    <source>
        <dbReference type="ARBA" id="ARBA00023027"/>
    </source>
</evidence>
<dbReference type="EC" id="2.7.1.160" evidence="3"/>